<dbReference type="InterPro" id="IPR040504">
    <property type="entry name" value="TFIIF_beta_N"/>
</dbReference>
<name>A0A1E3IG99_9TREE</name>
<dbReference type="CDD" id="cd07980">
    <property type="entry name" value="TFIIF_beta"/>
    <property type="match status" value="1"/>
</dbReference>
<reference evidence="11" key="1">
    <citation type="submission" date="2016-06" db="EMBL/GenBank/DDBJ databases">
        <authorList>
            <person name="Cuomo C."/>
            <person name="Litvintseva A."/>
            <person name="Heitman J."/>
            <person name="Chen Y."/>
            <person name="Sun S."/>
            <person name="Springer D."/>
            <person name="Dromer F."/>
            <person name="Young S."/>
            <person name="Zeng Q."/>
            <person name="Chapman S."/>
            <person name="Gujja S."/>
            <person name="Saif S."/>
            <person name="Birren B."/>
        </authorList>
    </citation>
    <scope>NUCLEOTIDE SEQUENCE</scope>
    <source>
        <strain evidence="11">CBS 7841</strain>
    </source>
</reference>
<feature type="compositionally biased region" description="Polar residues" evidence="10">
    <location>
        <begin position="1"/>
        <end position="17"/>
    </location>
</feature>
<organism evidence="11 12">
    <name type="scientific">Cryptococcus depauperatus CBS 7841</name>
    <dbReference type="NCBI Taxonomy" id="1295531"/>
    <lineage>
        <taxon>Eukaryota</taxon>
        <taxon>Fungi</taxon>
        <taxon>Dikarya</taxon>
        <taxon>Basidiomycota</taxon>
        <taxon>Agaricomycotina</taxon>
        <taxon>Tremellomycetes</taxon>
        <taxon>Tremellales</taxon>
        <taxon>Cryptococcaceae</taxon>
        <taxon>Cryptococcus</taxon>
    </lineage>
</organism>
<dbReference type="GeneID" id="91087982"/>
<dbReference type="Pfam" id="PF17683">
    <property type="entry name" value="TFIIF_beta_N"/>
    <property type="match status" value="1"/>
</dbReference>
<keyword evidence="6" id="KW-0804">Transcription</keyword>
<accession>A0A1E3IG99</accession>
<sequence>MSSPVTSGLSAPSSSFPLPQEEEEHLAISERKDTSSVWAIKVPNFLLKRWEAVEDSGVELGRLVIDNSTTPPHITLKLSHPDDSAEGSRAKKAKYDTQDIPDEFSVHIPEERSRNTFLFSEVKKLYDKGNESGQAGSVPRDAWGKRRRDKANPKLLARVDHEGHVQPMRNQKYLALLKERMNEAEQSKRPVIRMEDTGLSQAEQNQLASGFRIANSTFGRNMIISSKQTGERFARLERNELTDRIFQCFRDHPYWSLAALKQTLEQPDAWLREVMRDVAEQVKEGKYIGYWQLKKEWREDAWKGPEGQEVKGEVQRDVKNEIKEEKDVKTEIDDNEEEDDDLEEVM</sequence>
<dbReference type="PANTHER" id="PTHR10445">
    <property type="entry name" value="GENERAL TRANSCRIPTION FACTOR IIF SUBUNIT 2"/>
    <property type="match status" value="1"/>
</dbReference>
<dbReference type="EMBL" id="CP143787">
    <property type="protein sequence ID" value="WVN88561.1"/>
    <property type="molecule type" value="Genomic_DNA"/>
</dbReference>
<reference evidence="11" key="2">
    <citation type="journal article" date="2022" name="Elife">
        <title>Obligate sexual reproduction of a homothallic fungus closely related to the Cryptococcus pathogenic species complex.</title>
        <authorList>
            <person name="Passer A.R."/>
            <person name="Clancey S.A."/>
            <person name="Shea T."/>
            <person name="David-Palma M."/>
            <person name="Averette A.F."/>
            <person name="Boekhout T."/>
            <person name="Porcel B.M."/>
            <person name="Nowrousian M."/>
            <person name="Cuomo C.A."/>
            <person name="Sun S."/>
            <person name="Heitman J."/>
            <person name="Coelho M.A."/>
        </authorList>
    </citation>
    <scope>NUCLEOTIDE SEQUENCE</scope>
    <source>
        <strain evidence="11">CBS 7841</strain>
    </source>
</reference>
<dbReference type="InterPro" id="IPR036388">
    <property type="entry name" value="WH-like_DNA-bd_sf"/>
</dbReference>
<evidence type="ECO:0000256" key="10">
    <source>
        <dbReference type="SAM" id="MobiDB-lite"/>
    </source>
</evidence>
<keyword evidence="12" id="KW-1185">Reference proteome</keyword>
<evidence type="ECO:0000256" key="1">
    <source>
        <dbReference type="ARBA" id="ARBA00004123"/>
    </source>
</evidence>
<dbReference type="OrthoDB" id="449280at2759"/>
<dbReference type="PANTHER" id="PTHR10445:SF0">
    <property type="entry name" value="GENERAL TRANSCRIPTION FACTOR IIF SUBUNIT 2"/>
    <property type="match status" value="1"/>
</dbReference>
<dbReference type="InterPro" id="IPR040450">
    <property type="entry name" value="TFIIF_beta_HTH"/>
</dbReference>
<feature type="region of interest" description="Disordered" evidence="10">
    <location>
        <begin position="1"/>
        <end position="31"/>
    </location>
</feature>
<comment type="subcellular location">
    <subcellularLocation>
        <location evidence="1">Nucleus</location>
    </subcellularLocation>
</comment>
<evidence type="ECO:0000256" key="7">
    <source>
        <dbReference type="ARBA" id="ARBA00023242"/>
    </source>
</evidence>
<comment type="similarity">
    <text evidence="2">Belongs to the TFIIF beta subunit family.</text>
</comment>
<evidence type="ECO:0000256" key="8">
    <source>
        <dbReference type="ARBA" id="ARBA00081473"/>
    </source>
</evidence>
<evidence type="ECO:0000256" key="4">
    <source>
        <dbReference type="ARBA" id="ARBA00023015"/>
    </source>
</evidence>
<dbReference type="RefSeq" id="XP_066069261.1">
    <property type="nucleotide sequence ID" value="XM_066213164.1"/>
</dbReference>
<dbReference type="SUPFAM" id="SSF50916">
    <property type="entry name" value="Rap30/74 interaction domains"/>
    <property type="match status" value="1"/>
</dbReference>
<dbReference type="Proteomes" id="UP000094043">
    <property type="component" value="Chromosome 4"/>
</dbReference>
<evidence type="ECO:0000256" key="6">
    <source>
        <dbReference type="ARBA" id="ARBA00023163"/>
    </source>
</evidence>
<keyword evidence="4" id="KW-0805">Transcription regulation</keyword>
<dbReference type="GO" id="GO:0003677">
    <property type="term" value="F:DNA binding"/>
    <property type="evidence" value="ECO:0007669"/>
    <property type="project" value="UniProtKB-KW"/>
</dbReference>
<evidence type="ECO:0000256" key="3">
    <source>
        <dbReference type="ARBA" id="ARBA00021453"/>
    </source>
</evidence>
<dbReference type="SUPFAM" id="SSF46785">
    <property type="entry name" value="Winged helix' DNA-binding domain"/>
    <property type="match status" value="1"/>
</dbReference>
<dbReference type="KEGG" id="cdep:91087982"/>
<dbReference type="GO" id="GO:0006367">
    <property type="term" value="P:transcription initiation at RNA polymerase II promoter"/>
    <property type="evidence" value="ECO:0007669"/>
    <property type="project" value="InterPro"/>
</dbReference>
<evidence type="ECO:0000256" key="5">
    <source>
        <dbReference type="ARBA" id="ARBA00023125"/>
    </source>
</evidence>
<reference evidence="11" key="3">
    <citation type="submission" date="2024-01" db="EMBL/GenBank/DDBJ databases">
        <authorList>
            <person name="Coelho M.A."/>
            <person name="David-Palma M."/>
            <person name="Shea T."/>
            <person name="Sun S."/>
            <person name="Cuomo C.A."/>
            <person name="Heitman J."/>
        </authorList>
    </citation>
    <scope>NUCLEOTIDE SEQUENCE</scope>
    <source>
        <strain evidence="11">CBS 7841</strain>
    </source>
</reference>
<feature type="region of interest" description="Disordered" evidence="10">
    <location>
        <begin position="302"/>
        <end position="346"/>
    </location>
</feature>
<keyword evidence="5" id="KW-0238">DNA-binding</keyword>
<dbReference type="Gene3D" id="1.10.10.10">
    <property type="entry name" value="Winged helix-like DNA-binding domain superfamily/Winged helix DNA-binding domain"/>
    <property type="match status" value="1"/>
</dbReference>
<gene>
    <name evidence="11" type="ORF">L203_103772</name>
</gene>
<dbReference type="InterPro" id="IPR011039">
    <property type="entry name" value="TFIIF_interaction"/>
</dbReference>
<proteinExistence type="inferred from homology"/>
<feature type="compositionally biased region" description="Acidic residues" evidence="10">
    <location>
        <begin position="333"/>
        <end position="346"/>
    </location>
</feature>
<feature type="compositionally biased region" description="Basic and acidic residues" evidence="10">
    <location>
        <begin position="302"/>
        <end position="332"/>
    </location>
</feature>
<dbReference type="Pfam" id="PF02270">
    <property type="entry name" value="TFIIF_beta"/>
    <property type="match status" value="1"/>
</dbReference>
<dbReference type="GO" id="GO:0005674">
    <property type="term" value="C:transcription factor TFIIF complex"/>
    <property type="evidence" value="ECO:0007669"/>
    <property type="project" value="InterPro"/>
</dbReference>
<keyword evidence="7" id="KW-0539">Nucleus</keyword>
<dbReference type="FunFam" id="1.10.10.10:FF:000035">
    <property type="entry name" value="General transcription factor IIF subunit 2"/>
    <property type="match status" value="1"/>
</dbReference>
<evidence type="ECO:0000313" key="11">
    <source>
        <dbReference type="EMBL" id="WVN88561.1"/>
    </source>
</evidence>
<dbReference type="VEuPathDB" id="FungiDB:L203_03730"/>
<dbReference type="AlphaFoldDB" id="A0A1E3IG99"/>
<evidence type="ECO:0000256" key="9">
    <source>
        <dbReference type="ARBA" id="ARBA00081863"/>
    </source>
</evidence>
<evidence type="ECO:0000256" key="2">
    <source>
        <dbReference type="ARBA" id="ARBA00009543"/>
    </source>
</evidence>
<protein>
    <recommendedName>
        <fullName evidence="3">Transcription initiation factor IIF subunit beta</fullName>
    </recommendedName>
    <alternativeName>
        <fullName evidence="9">TFIIF medium subunit</fullName>
    </alternativeName>
    <alternativeName>
        <fullName evidence="8">TFIIF-beta</fullName>
    </alternativeName>
</protein>
<evidence type="ECO:0000313" key="12">
    <source>
        <dbReference type="Proteomes" id="UP000094043"/>
    </source>
</evidence>
<dbReference type="InterPro" id="IPR036390">
    <property type="entry name" value="WH_DNA-bd_sf"/>
</dbReference>
<dbReference type="InterPro" id="IPR003196">
    <property type="entry name" value="TFIIF_beta"/>
</dbReference>